<protein>
    <submittedName>
        <fullName evidence="2">Uncharacterized protein</fullName>
    </submittedName>
</protein>
<reference evidence="2 3" key="1">
    <citation type="journal article" date="2018" name="Nat. Ecol. Evol.">
        <title>Shark genomes provide insights into elasmobranch evolution and the origin of vertebrates.</title>
        <authorList>
            <person name="Hara Y"/>
            <person name="Yamaguchi K"/>
            <person name="Onimaru K"/>
            <person name="Kadota M"/>
            <person name="Koyanagi M"/>
            <person name="Keeley SD"/>
            <person name="Tatsumi K"/>
            <person name="Tanaka K"/>
            <person name="Motone F"/>
            <person name="Kageyama Y"/>
            <person name="Nozu R"/>
            <person name="Adachi N"/>
            <person name="Nishimura O"/>
            <person name="Nakagawa R"/>
            <person name="Tanegashima C"/>
            <person name="Kiyatake I"/>
            <person name="Matsumoto R"/>
            <person name="Murakumo K"/>
            <person name="Nishida K"/>
            <person name="Terakita A"/>
            <person name="Kuratani S"/>
            <person name="Sato K"/>
            <person name="Hyodo S Kuraku.S."/>
        </authorList>
    </citation>
    <scope>NUCLEOTIDE SEQUENCE [LARGE SCALE GENOMIC DNA]</scope>
</reference>
<dbReference type="AlphaFoldDB" id="A0A401PSK2"/>
<proteinExistence type="predicted"/>
<dbReference type="EMBL" id="BFAA01010012">
    <property type="protein sequence ID" value="GCB76073.1"/>
    <property type="molecule type" value="Genomic_DNA"/>
</dbReference>
<name>A0A401PSK2_SCYTO</name>
<gene>
    <name evidence="2" type="ORF">scyTo_0016515</name>
</gene>
<accession>A0A401PSK2</accession>
<dbReference type="OrthoDB" id="9948000at2759"/>
<dbReference type="Proteomes" id="UP000288216">
    <property type="component" value="Unassembled WGS sequence"/>
</dbReference>
<sequence length="161" mass="18145">MDHKLQTVFALIALISILIPDLTEGTETCQGLFDNDNYLNFTSRLKEIANCSDDHVRSLEAEKQGELLQLLTNAAEQLKSTRMKACRDVHPKNCSFPLIPRNGGLICLTHEKTRYCKPMCNQVGTHSVTHSTALFTFTFPHPHQLSAPGESFSDARYQRPR</sequence>
<organism evidence="2 3">
    <name type="scientific">Scyliorhinus torazame</name>
    <name type="common">Cloudy catshark</name>
    <name type="synonym">Catulus torazame</name>
    <dbReference type="NCBI Taxonomy" id="75743"/>
    <lineage>
        <taxon>Eukaryota</taxon>
        <taxon>Metazoa</taxon>
        <taxon>Chordata</taxon>
        <taxon>Craniata</taxon>
        <taxon>Vertebrata</taxon>
        <taxon>Chondrichthyes</taxon>
        <taxon>Elasmobranchii</taxon>
        <taxon>Galeomorphii</taxon>
        <taxon>Galeoidea</taxon>
        <taxon>Carcharhiniformes</taxon>
        <taxon>Scyliorhinidae</taxon>
        <taxon>Scyliorhinus</taxon>
    </lineage>
</organism>
<comment type="caution">
    <text evidence="2">The sequence shown here is derived from an EMBL/GenBank/DDBJ whole genome shotgun (WGS) entry which is preliminary data.</text>
</comment>
<evidence type="ECO:0000313" key="3">
    <source>
        <dbReference type="Proteomes" id="UP000288216"/>
    </source>
</evidence>
<evidence type="ECO:0000256" key="1">
    <source>
        <dbReference type="SAM" id="SignalP"/>
    </source>
</evidence>
<evidence type="ECO:0000313" key="2">
    <source>
        <dbReference type="EMBL" id="GCB76073.1"/>
    </source>
</evidence>
<keyword evidence="3" id="KW-1185">Reference proteome</keyword>
<feature type="signal peptide" evidence="1">
    <location>
        <begin position="1"/>
        <end position="25"/>
    </location>
</feature>
<feature type="chain" id="PRO_5019540165" evidence="1">
    <location>
        <begin position="26"/>
        <end position="161"/>
    </location>
</feature>
<keyword evidence="1" id="KW-0732">Signal</keyword>